<evidence type="ECO:0000313" key="6">
    <source>
        <dbReference type="EMBL" id="MFC5531013.1"/>
    </source>
</evidence>
<dbReference type="RefSeq" id="WP_378112959.1">
    <property type="nucleotide sequence ID" value="NZ_JBHSNC010000050.1"/>
</dbReference>
<evidence type="ECO:0000259" key="5">
    <source>
        <dbReference type="Pfam" id="PF00082"/>
    </source>
</evidence>
<name>A0ABW0R1C4_9BACL</name>
<dbReference type="PANTHER" id="PTHR43806">
    <property type="entry name" value="PEPTIDASE S8"/>
    <property type="match status" value="1"/>
</dbReference>
<evidence type="ECO:0000256" key="4">
    <source>
        <dbReference type="ARBA" id="ARBA00022825"/>
    </source>
</evidence>
<comment type="similarity">
    <text evidence="1">Belongs to the peptidase S8 family.</text>
</comment>
<dbReference type="Pfam" id="PF00082">
    <property type="entry name" value="Peptidase_S8"/>
    <property type="match status" value="1"/>
</dbReference>
<sequence>MTEFQPLSHIEIIREPVISPVRGRQNPNAPRIIPRGNRQAHGTLINQQTSDAITSINRHREQVGISPDSLVVLEFKVLSVNQRETLITAFEISIVEEVFVKEDGVTNYRLLVQFPNSEILNRFVNERQLYEINSPQRGNLTHAQRRDLFDSLETIRKLDPADRMGERLNSEGIPTIPFIADIDLWYDGTPRGAMQTEQLLRGALRNLGGELLLDLFRTPSLLLGKVRLNAEALQTLLNLDIVALVDLPSKPNLEEKFDIFNEAPQNYQNARFDLDEEAPLATIVDSGVFAGHPLLRDGILIEGYDFGTGENTEIDLNGHGTGVAGIVVYGDIPNHLTTGNWLPKVRICNAKVLCNNPVWNTPVFPEEKRPEMMLEEAIRYFHSERGCRIFNLSIGNMNNVYSGGRQFPWAETLDNLSRLLDIVIVVSAGNVAHPEVPLGITRDEIQQQARDNLLTQPHKLIDPGTASICLVVGSVTRRDDFRITGGMARLSVNKPNSPSVFTRSGFGVNGSVKPDLVAPGGSFIIQQAGGTNQWIKNDHNVGEPSLRHTLDDGRWFRGFCGTSFSAPHVTHISAIMEHTLKRQLGRPPSANLIRAMVVNSATVPTEIEDWIKQANDPEDHRTQPRTSEYVLRTMGYGRPSLSHIWSQNNKVTLYAEEVLTLNSFHLYNIIVPPNFLNGRFEKSISISLAYDPPVRLSRKTYTSNRLWFEVYKGLSVAQLEQFRRTRQIGDEDELPTVPKANRTKFLPGYQSLQNSTVQLRTWKKGRTGGADLFKIPVGGNEPTITILVAGKEQFPHPDGQDSQKYALVITFEAQSPEIDLYTQIQQRIRTRTRVRV</sequence>
<comment type="caution">
    <text evidence="6">The sequence shown here is derived from an EMBL/GenBank/DDBJ whole genome shotgun (WGS) entry which is preliminary data.</text>
</comment>
<dbReference type="Proteomes" id="UP001596108">
    <property type="component" value="Unassembled WGS sequence"/>
</dbReference>
<gene>
    <name evidence="6" type="ORF">ACFPQ4_16410</name>
</gene>
<dbReference type="InterPro" id="IPR050131">
    <property type="entry name" value="Peptidase_S8_subtilisin-like"/>
</dbReference>
<keyword evidence="7" id="KW-1185">Reference proteome</keyword>
<protein>
    <submittedName>
        <fullName evidence="6">S8 family peptidase</fullName>
    </submittedName>
</protein>
<keyword evidence="2" id="KW-0645">Protease</keyword>
<dbReference type="Gene3D" id="3.40.50.200">
    <property type="entry name" value="Peptidase S8/S53 domain"/>
    <property type="match status" value="1"/>
</dbReference>
<dbReference type="InterPro" id="IPR015500">
    <property type="entry name" value="Peptidase_S8_subtilisin-rel"/>
</dbReference>
<feature type="domain" description="Peptidase S8/S53" evidence="5">
    <location>
        <begin position="282"/>
        <end position="637"/>
    </location>
</feature>
<keyword evidence="4" id="KW-0720">Serine protease</keyword>
<dbReference type="PANTHER" id="PTHR43806:SF11">
    <property type="entry name" value="CEREVISIN-RELATED"/>
    <property type="match status" value="1"/>
</dbReference>
<dbReference type="SUPFAM" id="SSF52743">
    <property type="entry name" value="Subtilisin-like"/>
    <property type="match status" value="1"/>
</dbReference>
<keyword evidence="3" id="KW-0378">Hydrolase</keyword>
<evidence type="ECO:0000256" key="1">
    <source>
        <dbReference type="ARBA" id="ARBA00011073"/>
    </source>
</evidence>
<dbReference type="InterPro" id="IPR036852">
    <property type="entry name" value="Peptidase_S8/S53_dom_sf"/>
</dbReference>
<proteinExistence type="inferred from homology"/>
<dbReference type="EMBL" id="JBHSNC010000050">
    <property type="protein sequence ID" value="MFC5531013.1"/>
    <property type="molecule type" value="Genomic_DNA"/>
</dbReference>
<reference evidence="7" key="1">
    <citation type="journal article" date="2019" name="Int. J. Syst. Evol. Microbiol.">
        <title>The Global Catalogue of Microorganisms (GCM) 10K type strain sequencing project: providing services to taxonomists for standard genome sequencing and annotation.</title>
        <authorList>
            <consortium name="The Broad Institute Genomics Platform"/>
            <consortium name="The Broad Institute Genome Sequencing Center for Infectious Disease"/>
            <person name="Wu L."/>
            <person name="Ma J."/>
        </authorList>
    </citation>
    <scope>NUCLEOTIDE SEQUENCE [LARGE SCALE GENOMIC DNA]</scope>
    <source>
        <strain evidence="7">CGMCC 1.18578</strain>
    </source>
</reference>
<evidence type="ECO:0000256" key="3">
    <source>
        <dbReference type="ARBA" id="ARBA00022801"/>
    </source>
</evidence>
<evidence type="ECO:0000313" key="7">
    <source>
        <dbReference type="Proteomes" id="UP001596108"/>
    </source>
</evidence>
<dbReference type="InterPro" id="IPR034074">
    <property type="entry name" value="Y4bN_pept_dom"/>
</dbReference>
<organism evidence="6 7">
    <name type="scientific">Cohnella yongneupensis</name>
    <dbReference type="NCBI Taxonomy" id="425006"/>
    <lineage>
        <taxon>Bacteria</taxon>
        <taxon>Bacillati</taxon>
        <taxon>Bacillota</taxon>
        <taxon>Bacilli</taxon>
        <taxon>Bacillales</taxon>
        <taxon>Paenibacillaceae</taxon>
        <taxon>Cohnella</taxon>
    </lineage>
</organism>
<dbReference type="InterPro" id="IPR000209">
    <property type="entry name" value="Peptidase_S8/S53_dom"/>
</dbReference>
<dbReference type="CDD" id="cd04847">
    <property type="entry name" value="Peptidases_S8_Subtilisin_like_2"/>
    <property type="match status" value="1"/>
</dbReference>
<evidence type="ECO:0000256" key="2">
    <source>
        <dbReference type="ARBA" id="ARBA00022670"/>
    </source>
</evidence>
<accession>A0ABW0R1C4</accession>
<dbReference type="PRINTS" id="PR00723">
    <property type="entry name" value="SUBTILISIN"/>
</dbReference>